<accession>A0A1I1V767</accession>
<dbReference type="Proteomes" id="UP000199517">
    <property type="component" value="Unassembled WGS sequence"/>
</dbReference>
<evidence type="ECO:0000256" key="1">
    <source>
        <dbReference type="SAM" id="MobiDB-lite"/>
    </source>
</evidence>
<feature type="compositionally biased region" description="Low complexity" evidence="1">
    <location>
        <begin position="191"/>
        <end position="214"/>
    </location>
</feature>
<protein>
    <submittedName>
        <fullName evidence="2">Uncharacterized protein</fullName>
    </submittedName>
</protein>
<dbReference type="RefSeq" id="WP_092952053.1">
    <property type="nucleotide sequence ID" value="NZ_FOMQ01000006.1"/>
</dbReference>
<feature type="region of interest" description="Disordered" evidence="1">
    <location>
        <begin position="865"/>
        <end position="889"/>
    </location>
</feature>
<dbReference type="EMBL" id="FOMQ01000006">
    <property type="protein sequence ID" value="SFD78764.1"/>
    <property type="molecule type" value="Genomic_DNA"/>
</dbReference>
<evidence type="ECO:0000313" key="3">
    <source>
        <dbReference type="Proteomes" id="UP000199517"/>
    </source>
</evidence>
<evidence type="ECO:0000313" key="2">
    <source>
        <dbReference type="EMBL" id="SFD78764.1"/>
    </source>
</evidence>
<proteinExistence type="predicted"/>
<name>A0A1I1V767_9BURK</name>
<dbReference type="STRING" id="32040.SAMN04489710_10694"/>
<reference evidence="3" key="1">
    <citation type="submission" date="2016-10" db="EMBL/GenBank/DDBJ databases">
        <authorList>
            <person name="Varghese N."/>
            <person name="Submissions S."/>
        </authorList>
    </citation>
    <scope>NUCLEOTIDE SEQUENCE [LARGE SCALE GENOMIC DNA]</scope>
    <source>
        <strain evidence="3">DSM 7481</strain>
    </source>
</reference>
<gene>
    <name evidence="2" type="ORF">SAMN04489710_10694</name>
</gene>
<dbReference type="OrthoDB" id="6183696at2"/>
<dbReference type="AlphaFoldDB" id="A0A1I1V767"/>
<keyword evidence="3" id="KW-1185">Reference proteome</keyword>
<organism evidence="2 3">
    <name type="scientific">Paracidovorax konjaci</name>
    <dbReference type="NCBI Taxonomy" id="32040"/>
    <lineage>
        <taxon>Bacteria</taxon>
        <taxon>Pseudomonadati</taxon>
        <taxon>Pseudomonadota</taxon>
        <taxon>Betaproteobacteria</taxon>
        <taxon>Burkholderiales</taxon>
        <taxon>Comamonadaceae</taxon>
        <taxon>Paracidovorax</taxon>
    </lineage>
</organism>
<feature type="compositionally biased region" description="Gly residues" evidence="1">
    <location>
        <begin position="871"/>
        <end position="883"/>
    </location>
</feature>
<sequence length="932" mass="95792">MSTMVTGYSASISIRVGIARTGTTAGNAAAQTRQASAALEKHMQQRGIDALTPNLLSQLARNASGDTPDGVSEAAAFLLRNPDIYALLETHDVAGRDGITGASNLGFAARGGYDALLQDALPSTAQAAVTEQEAAGAIAAFRQQHPSAQIDANTLYRLAMRPNGDTSPAASAAARFLLQNPEALDRIAAKNAGSGAADAPPQGPAQGATALPGQDRVAPVQARPGRGSGDTAQTLDAQSAARILADHMLHGKPKALAGLFGTQAMTVDRLHRLAEGGKASPEVAAAARFMLQNPDIYRAIETHDVPGADGKSGVGNLLAAARGDIPGVGGKASGAANSVLQLLLQLLRALNGTASAAGAVHTPAAQPLDAQSASRILADHMVSEAGGARHLFGKRFLPQTAPMTAERLYQLSQGQGPVADAAKFMLQNPDIYRAIETHDVPGADGKSGLGNLLAAARGEVPGAGGGVQGRLGDLLQQLQLLLQLLQSFSQAAQPASQKQPLDAQSAARTLADHMVAEGGGVKNLFGKHFLPRTRPMTIERLQQLSQGQGPVADAAKFMLQNPDIYRAIETHDVRGADGKSGLGNLLAAARGEVPGVSGQAGQLLQQLQQLLQVLRALMPQVQGTAGTQAPLDGQSAARVLADHLLAQAGPPRRLLGRQLIDASKVETLTPDRLYQLSQGQGPVANAAKFMLQNPDIYRAIDTHDVPGADGESSIGNLLAAANGKVPGVQGGAASRLAGTSRSVQDVLQQILPVLPGSNGAQTTAMARALDGQSAARTLADHMLKISASELARVFEPGDMSPDRLYKLAESGTAPPEVEAAAKFMMQNPDIYRAIETHDAPGADGRSAVGNLLAAARGEVPGVNGPALAAGGTPGTNGTSGTGGATTVQGGNPLAAIRELLGRALEGLQTREQHRVAQIEIQISIRTQVTVVA</sequence>
<feature type="region of interest" description="Disordered" evidence="1">
    <location>
        <begin position="191"/>
        <end position="232"/>
    </location>
</feature>